<organism evidence="2 3">
    <name type="scientific">Crotalaria pallida</name>
    <name type="common">Smooth rattlebox</name>
    <name type="synonym">Crotalaria striata</name>
    <dbReference type="NCBI Taxonomy" id="3830"/>
    <lineage>
        <taxon>Eukaryota</taxon>
        <taxon>Viridiplantae</taxon>
        <taxon>Streptophyta</taxon>
        <taxon>Embryophyta</taxon>
        <taxon>Tracheophyta</taxon>
        <taxon>Spermatophyta</taxon>
        <taxon>Magnoliopsida</taxon>
        <taxon>eudicotyledons</taxon>
        <taxon>Gunneridae</taxon>
        <taxon>Pentapetalae</taxon>
        <taxon>rosids</taxon>
        <taxon>fabids</taxon>
        <taxon>Fabales</taxon>
        <taxon>Fabaceae</taxon>
        <taxon>Papilionoideae</taxon>
        <taxon>50 kb inversion clade</taxon>
        <taxon>genistoids sensu lato</taxon>
        <taxon>core genistoids</taxon>
        <taxon>Crotalarieae</taxon>
        <taxon>Crotalaria</taxon>
    </lineage>
</organism>
<name>A0AAN9FHL4_CROPI</name>
<dbReference type="Proteomes" id="UP001372338">
    <property type="component" value="Unassembled WGS sequence"/>
</dbReference>
<keyword evidence="3" id="KW-1185">Reference proteome</keyword>
<feature type="transmembrane region" description="Helical" evidence="1">
    <location>
        <begin position="60"/>
        <end position="80"/>
    </location>
</feature>
<dbReference type="AlphaFoldDB" id="A0AAN9FHL4"/>
<reference evidence="2 3" key="1">
    <citation type="submission" date="2024-01" db="EMBL/GenBank/DDBJ databases">
        <title>The genomes of 5 underutilized Papilionoideae crops provide insights into root nodulation and disease resistanc.</title>
        <authorList>
            <person name="Yuan L."/>
        </authorList>
    </citation>
    <scope>NUCLEOTIDE SEQUENCE [LARGE SCALE GENOMIC DNA]</scope>
    <source>
        <strain evidence="2">ZHUSHIDOU_FW_LH</strain>
        <tissue evidence="2">Leaf</tissue>
    </source>
</reference>
<accession>A0AAN9FHL4</accession>
<feature type="transmembrane region" description="Helical" evidence="1">
    <location>
        <begin position="6"/>
        <end position="30"/>
    </location>
</feature>
<protein>
    <submittedName>
        <fullName evidence="2">Uncharacterized protein</fullName>
    </submittedName>
</protein>
<keyword evidence="1" id="KW-1133">Transmembrane helix</keyword>
<dbReference type="EMBL" id="JAYWIO010000003">
    <property type="protein sequence ID" value="KAK7276464.1"/>
    <property type="molecule type" value="Genomic_DNA"/>
</dbReference>
<comment type="caution">
    <text evidence="2">The sequence shown here is derived from an EMBL/GenBank/DDBJ whole genome shotgun (WGS) entry which is preliminary data.</text>
</comment>
<evidence type="ECO:0000313" key="3">
    <source>
        <dbReference type="Proteomes" id="UP001372338"/>
    </source>
</evidence>
<evidence type="ECO:0000256" key="1">
    <source>
        <dbReference type="SAM" id="Phobius"/>
    </source>
</evidence>
<sequence>MPISLNFIVAPLVITLQVFPYLNVTFGVYFKSQLDEGNYKKFCEAKGVQKGSHLDRSINALNLLVLLYFIFVLSFFLTSWTSQFY</sequence>
<keyword evidence="1" id="KW-0472">Membrane</keyword>
<keyword evidence="1" id="KW-0812">Transmembrane</keyword>
<evidence type="ECO:0000313" key="2">
    <source>
        <dbReference type="EMBL" id="KAK7276464.1"/>
    </source>
</evidence>
<proteinExistence type="predicted"/>
<gene>
    <name evidence="2" type="ORF">RIF29_17603</name>
</gene>